<proteinExistence type="predicted"/>
<evidence type="ECO:0000256" key="1">
    <source>
        <dbReference type="ARBA" id="ARBA00022900"/>
    </source>
</evidence>
<dbReference type="GO" id="GO:0004867">
    <property type="term" value="F:serine-type endopeptidase inhibitor activity"/>
    <property type="evidence" value="ECO:0007669"/>
    <property type="project" value="UniProtKB-KW"/>
</dbReference>
<dbReference type="Gene3D" id="2.10.25.10">
    <property type="entry name" value="Laminin"/>
    <property type="match status" value="1"/>
</dbReference>
<keyword evidence="5" id="KW-1185">Reference proteome</keyword>
<sequence length="83" mass="9351">MFKNIFFFFLIVAPFIAAYKPSCKCPENEQPGQLSCNGCEPSCDNRKPEVCTKMACECSCDCVPGLLRDKKTKKCVPKEKCPY</sequence>
<dbReference type="InterPro" id="IPR036084">
    <property type="entry name" value="Ser_inhib-like_sf"/>
</dbReference>
<evidence type="ECO:0000313" key="5">
    <source>
        <dbReference type="Proteomes" id="UP001620645"/>
    </source>
</evidence>
<dbReference type="EMBL" id="JBICCN010000348">
    <property type="protein sequence ID" value="KAL3075666.1"/>
    <property type="molecule type" value="Genomic_DNA"/>
</dbReference>
<name>A0ABD2I8R7_HETSC</name>
<feature type="signal peptide" evidence="2">
    <location>
        <begin position="1"/>
        <end position="18"/>
    </location>
</feature>
<feature type="chain" id="PRO_5044879978" description="TIL domain-containing protein" evidence="2">
    <location>
        <begin position="19"/>
        <end position="83"/>
    </location>
</feature>
<keyword evidence="1" id="KW-0722">Serine protease inhibitor</keyword>
<protein>
    <recommendedName>
        <fullName evidence="3">TIL domain-containing protein</fullName>
    </recommendedName>
</protein>
<feature type="domain" description="TIL" evidence="3">
    <location>
        <begin position="25"/>
        <end position="81"/>
    </location>
</feature>
<organism evidence="4 5">
    <name type="scientific">Heterodera schachtii</name>
    <name type="common">Sugarbeet cyst nematode worm</name>
    <name type="synonym">Tylenchus schachtii</name>
    <dbReference type="NCBI Taxonomy" id="97005"/>
    <lineage>
        <taxon>Eukaryota</taxon>
        <taxon>Metazoa</taxon>
        <taxon>Ecdysozoa</taxon>
        <taxon>Nematoda</taxon>
        <taxon>Chromadorea</taxon>
        <taxon>Rhabditida</taxon>
        <taxon>Tylenchina</taxon>
        <taxon>Tylenchomorpha</taxon>
        <taxon>Tylenchoidea</taxon>
        <taxon>Heteroderidae</taxon>
        <taxon>Heteroderinae</taxon>
        <taxon>Heterodera</taxon>
    </lineage>
</organism>
<evidence type="ECO:0000313" key="4">
    <source>
        <dbReference type="EMBL" id="KAL3075666.1"/>
    </source>
</evidence>
<gene>
    <name evidence="4" type="ORF">niasHS_012496</name>
</gene>
<dbReference type="Pfam" id="PF01826">
    <property type="entry name" value="TIL"/>
    <property type="match status" value="1"/>
</dbReference>
<evidence type="ECO:0000259" key="3">
    <source>
        <dbReference type="Pfam" id="PF01826"/>
    </source>
</evidence>
<dbReference type="SUPFAM" id="SSF57567">
    <property type="entry name" value="Serine protease inhibitors"/>
    <property type="match status" value="1"/>
</dbReference>
<reference evidence="4 5" key="1">
    <citation type="submission" date="2024-10" db="EMBL/GenBank/DDBJ databases">
        <authorList>
            <person name="Kim D."/>
        </authorList>
    </citation>
    <scope>NUCLEOTIDE SEQUENCE [LARGE SCALE GENOMIC DNA]</scope>
    <source>
        <strain evidence="4">Taebaek</strain>
    </source>
</reference>
<dbReference type="AlphaFoldDB" id="A0ABD2I8R7"/>
<keyword evidence="1" id="KW-0646">Protease inhibitor</keyword>
<accession>A0ABD2I8R7</accession>
<comment type="caution">
    <text evidence="4">The sequence shown here is derived from an EMBL/GenBank/DDBJ whole genome shotgun (WGS) entry which is preliminary data.</text>
</comment>
<evidence type="ECO:0000256" key="2">
    <source>
        <dbReference type="SAM" id="SignalP"/>
    </source>
</evidence>
<keyword evidence="2" id="KW-0732">Signal</keyword>
<dbReference type="Proteomes" id="UP001620645">
    <property type="component" value="Unassembled WGS sequence"/>
</dbReference>
<dbReference type="InterPro" id="IPR002919">
    <property type="entry name" value="TIL_dom"/>
</dbReference>